<gene>
    <name evidence="1" type="ORF">TCNE_LOCUS5244</name>
</gene>
<organism evidence="1">
    <name type="scientific">Toxocara canis</name>
    <name type="common">Canine roundworm</name>
    <dbReference type="NCBI Taxonomy" id="6265"/>
    <lineage>
        <taxon>Eukaryota</taxon>
        <taxon>Metazoa</taxon>
        <taxon>Ecdysozoa</taxon>
        <taxon>Nematoda</taxon>
        <taxon>Chromadorea</taxon>
        <taxon>Rhabditida</taxon>
        <taxon>Spirurina</taxon>
        <taxon>Ascaridomorpha</taxon>
        <taxon>Ascaridoidea</taxon>
        <taxon>Toxocaridae</taxon>
        <taxon>Toxocara</taxon>
    </lineage>
</organism>
<accession>A0A3P7FZW1</accession>
<reference evidence="1" key="1">
    <citation type="submission" date="2018-11" db="EMBL/GenBank/DDBJ databases">
        <authorList>
            <consortium name="Pathogen Informatics"/>
        </authorList>
    </citation>
    <scope>NUCLEOTIDE SEQUENCE [LARGE SCALE GENOMIC DNA]</scope>
</reference>
<proteinExistence type="predicted"/>
<evidence type="ECO:0000313" key="1">
    <source>
        <dbReference type="EMBL" id="VDM34664.1"/>
    </source>
</evidence>
<name>A0A3P7FZW1_TOXCA</name>
<sequence>MESMGFDNCNGWLTKLASTHGGDTTRVVESLADDPVYAKRLQSCM</sequence>
<dbReference type="SUPFAM" id="SSF46934">
    <property type="entry name" value="UBA-like"/>
    <property type="match status" value="1"/>
</dbReference>
<protein>
    <submittedName>
        <fullName evidence="1">Uncharacterized protein</fullName>
    </submittedName>
</protein>
<dbReference type="Gene3D" id="1.10.8.10">
    <property type="entry name" value="DNA helicase RuvA subunit, C-terminal domain"/>
    <property type="match status" value="1"/>
</dbReference>
<dbReference type="AlphaFoldDB" id="A0A3P7FZW1"/>
<dbReference type="InterPro" id="IPR009060">
    <property type="entry name" value="UBA-like_sf"/>
</dbReference>
<dbReference type="EMBL" id="UYWY01012229">
    <property type="protein sequence ID" value="VDM34664.1"/>
    <property type="molecule type" value="Genomic_DNA"/>
</dbReference>